<dbReference type="OrthoDB" id="9784272at2"/>
<feature type="domain" description="RNA polymerase sigma factor 70 region 4 type 2" evidence="5">
    <location>
        <begin position="61"/>
        <end position="111"/>
    </location>
</feature>
<proteinExistence type="inferred from homology"/>
<dbReference type="GO" id="GO:0006352">
    <property type="term" value="P:DNA-templated transcription initiation"/>
    <property type="evidence" value="ECO:0007669"/>
    <property type="project" value="InterPro"/>
</dbReference>
<dbReference type="InterPro" id="IPR013249">
    <property type="entry name" value="RNA_pol_sigma70_r4_t2"/>
</dbReference>
<dbReference type="EMBL" id="SOHM01000003">
    <property type="protein sequence ID" value="TFD94800.1"/>
    <property type="molecule type" value="Genomic_DNA"/>
</dbReference>
<evidence type="ECO:0000256" key="2">
    <source>
        <dbReference type="ARBA" id="ARBA00023015"/>
    </source>
</evidence>
<dbReference type="AlphaFoldDB" id="A0A4R9C133"/>
<reference evidence="6 7" key="1">
    <citation type="submission" date="2019-03" db="EMBL/GenBank/DDBJ databases">
        <title>Genomics of glacier-inhabiting Cryobacterium strains.</title>
        <authorList>
            <person name="Liu Q."/>
            <person name="Xin Y.-H."/>
        </authorList>
    </citation>
    <scope>NUCLEOTIDE SEQUENCE [LARGE SCALE GENOMIC DNA]</scope>
    <source>
        <strain evidence="6 7">Sr59</strain>
    </source>
</reference>
<evidence type="ECO:0000313" key="7">
    <source>
        <dbReference type="Proteomes" id="UP000298468"/>
    </source>
</evidence>
<keyword evidence="2" id="KW-0805">Transcription regulation</keyword>
<sequence length="119" mass="12878">MAGAAHRSTGSLPGRTHSTGTFGRSSTLFEFRRTRCCAPPSHVHTKSTIYMFTPTINLDNATEAIETLAPEHRQAIHLAYYAGFNNDQVADLLGVTPAVADSRLSEGLTHLREALRVAA</sequence>
<evidence type="ECO:0000256" key="3">
    <source>
        <dbReference type="ARBA" id="ARBA00023082"/>
    </source>
</evidence>
<dbReference type="InterPro" id="IPR036388">
    <property type="entry name" value="WH-like_DNA-bd_sf"/>
</dbReference>
<dbReference type="GO" id="GO:0016987">
    <property type="term" value="F:sigma factor activity"/>
    <property type="evidence" value="ECO:0007669"/>
    <property type="project" value="UniProtKB-KW"/>
</dbReference>
<accession>A0A4R9C133</accession>
<dbReference type="GO" id="GO:0003677">
    <property type="term" value="F:DNA binding"/>
    <property type="evidence" value="ECO:0007669"/>
    <property type="project" value="InterPro"/>
</dbReference>
<dbReference type="InterPro" id="IPR013324">
    <property type="entry name" value="RNA_pol_sigma_r3/r4-like"/>
</dbReference>
<keyword evidence="3" id="KW-0731">Sigma factor</keyword>
<keyword evidence="4" id="KW-0804">Transcription</keyword>
<protein>
    <submittedName>
        <fullName evidence="6">Sigma-70 family RNA polymerase sigma factor</fullName>
    </submittedName>
</protein>
<evidence type="ECO:0000256" key="1">
    <source>
        <dbReference type="ARBA" id="ARBA00010641"/>
    </source>
</evidence>
<keyword evidence="7" id="KW-1185">Reference proteome</keyword>
<dbReference type="Gene3D" id="1.10.10.10">
    <property type="entry name" value="Winged helix-like DNA-binding domain superfamily/Winged helix DNA-binding domain"/>
    <property type="match status" value="1"/>
</dbReference>
<dbReference type="Pfam" id="PF08281">
    <property type="entry name" value="Sigma70_r4_2"/>
    <property type="match status" value="1"/>
</dbReference>
<evidence type="ECO:0000256" key="4">
    <source>
        <dbReference type="ARBA" id="ARBA00023163"/>
    </source>
</evidence>
<comment type="caution">
    <text evidence="6">The sequence shown here is derived from an EMBL/GenBank/DDBJ whole genome shotgun (WGS) entry which is preliminary data.</text>
</comment>
<organism evidence="6 7">
    <name type="scientific">Cryobacterium lactosi</name>
    <dbReference type="NCBI Taxonomy" id="1259202"/>
    <lineage>
        <taxon>Bacteria</taxon>
        <taxon>Bacillati</taxon>
        <taxon>Actinomycetota</taxon>
        <taxon>Actinomycetes</taxon>
        <taxon>Micrococcales</taxon>
        <taxon>Microbacteriaceae</taxon>
        <taxon>Cryobacterium</taxon>
    </lineage>
</organism>
<evidence type="ECO:0000259" key="5">
    <source>
        <dbReference type="Pfam" id="PF08281"/>
    </source>
</evidence>
<gene>
    <name evidence="6" type="ORF">E3T61_01295</name>
</gene>
<dbReference type="SUPFAM" id="SSF88659">
    <property type="entry name" value="Sigma3 and sigma4 domains of RNA polymerase sigma factors"/>
    <property type="match status" value="1"/>
</dbReference>
<evidence type="ECO:0000313" key="6">
    <source>
        <dbReference type="EMBL" id="TFD94800.1"/>
    </source>
</evidence>
<name>A0A4R9C133_9MICO</name>
<dbReference type="Proteomes" id="UP000298468">
    <property type="component" value="Unassembled WGS sequence"/>
</dbReference>
<comment type="similarity">
    <text evidence="1">Belongs to the sigma-70 factor family. ECF subfamily.</text>
</comment>